<evidence type="ECO:0000259" key="6">
    <source>
        <dbReference type="Pfam" id="PF00017"/>
    </source>
</evidence>
<dbReference type="InterPro" id="IPR000980">
    <property type="entry name" value="SH2"/>
</dbReference>
<sequence>MLCGRQGSHSGLHRRMNNLASLCLWVAALMEGVAGTHLQLALLLESGFAEKQCPPCIAPVPVRIAPSSVPFSPSVTHLYTESDNRQRSTEDADEGTEKESLASSLSLVDNEEDDDEEDEEDGEDDDEDRQPALPAYANASAVVAAARAAAVVAAVASQRSGAAPPASSATSESSTWAHSSCGLKPRQNQHHHRRRRTPSKHALSASATAPAETLVSTEKRKQSAAAGGGSGSWRLGSASWLRRSFVLLWRRRSPTPIASASSLCRAGNGGESFLKRVPDDFISLIAYQHTRACKQARPPGTNILLLGECVLEGILTEWLGPGAIGSPSAAVATSAFNNTLTPTENNLTASPGGSVISKAVSSPISSVAVMDNPQWARSRLLLMRTSVGYVLEVFTPPESDRSRYGIYCSLITDLRRLRPAELTDARNHVFLIKKIFEASSNAEVTCWLAAIRKCLPPLRRLTRVSSSSSSRRQNHSTVGGSDMPVLLSDSTIFDPHHHHPSADGGGVGKFQHHSQQQTQASPHQQCFSVSASTCACSSVLESFRAHQHSSPTLDGGGGGSSCQPPRSVGAAPPQPHSPPSSLLLQCSVDAVRFRFAEYGAAAAEAATTETAMHRRQPAPLGSPNFSSGKSKFDNPELARQQSSNSLLDSFSHHPPSTVNTRIPNTGTNTNVNNSIVCPMPSKPFAAPAAFHRVAPTNTAATTNAVSEASRIWNSPRSQASEATDPHATAACITSAGSGGGGGSGLNNNNNSSSPVWSSGLMVNIDDLIVQRLSIYPWYHGTLSRVHATAFVLGQTPVNRTGVSAAAADAAGTEEQLPTARLDPTACTGGTVSSFVGTAPGCTAPAVSTQQLQQQLSTTDGIFLVRQSETRVGEFVLTFSCHGKAKIHPAATIHLFLLLISINHLLSQRSVAPAHANTVRLMELNQITEKLEDLHASDDNATVETRWCRLRNVIQSTALDVLGRARRQHQDWFDVNDADVSNLLVKKNGLHKAYLDLRTDATKAAFFKCRRLVQQRLREMQDVWMI</sequence>
<dbReference type="GO" id="GO:0005886">
    <property type="term" value="C:plasma membrane"/>
    <property type="evidence" value="ECO:0007669"/>
    <property type="project" value="TreeGrafter"/>
</dbReference>
<keyword evidence="2" id="KW-0597">Phosphoprotein</keyword>
<evidence type="ECO:0000256" key="5">
    <source>
        <dbReference type="SAM" id="SignalP"/>
    </source>
</evidence>
<protein>
    <submittedName>
        <fullName evidence="9">SH2 domain-containing protein</fullName>
    </submittedName>
</protein>
<dbReference type="OrthoDB" id="10047184at2759"/>
<dbReference type="PANTHER" id="PTHR10872:SF2">
    <property type="entry name" value="LNK, ISOFORM D"/>
    <property type="match status" value="1"/>
</dbReference>
<reference evidence="7 8" key="2">
    <citation type="submission" date="2018-11" db="EMBL/GenBank/DDBJ databases">
        <authorList>
            <consortium name="Pathogen Informatics"/>
        </authorList>
    </citation>
    <scope>NUCLEOTIDE SEQUENCE [LARGE SCALE GENOMIC DNA]</scope>
    <source>
        <strain evidence="7 8">NST_G2</strain>
    </source>
</reference>
<dbReference type="PANTHER" id="PTHR10872">
    <property type="entry name" value="SH2B ADAPTER PROTEIN"/>
    <property type="match status" value="1"/>
</dbReference>
<feature type="compositionally biased region" description="Acidic residues" evidence="4">
    <location>
        <begin position="109"/>
        <end position="128"/>
    </location>
</feature>
<evidence type="ECO:0000313" key="7">
    <source>
        <dbReference type="EMBL" id="VDL89132.1"/>
    </source>
</evidence>
<feature type="chain" id="PRO_5043141132" evidence="5">
    <location>
        <begin position="36"/>
        <end position="1025"/>
    </location>
</feature>
<evidence type="ECO:0000256" key="4">
    <source>
        <dbReference type="SAM" id="MobiDB-lite"/>
    </source>
</evidence>
<organism evidence="9">
    <name type="scientific">Schistocephalus solidus</name>
    <name type="common">Tapeworm</name>
    <dbReference type="NCBI Taxonomy" id="70667"/>
    <lineage>
        <taxon>Eukaryota</taxon>
        <taxon>Metazoa</taxon>
        <taxon>Spiralia</taxon>
        <taxon>Lophotrochozoa</taxon>
        <taxon>Platyhelminthes</taxon>
        <taxon>Cestoda</taxon>
        <taxon>Eucestoda</taxon>
        <taxon>Diphyllobothriidea</taxon>
        <taxon>Diphyllobothriidae</taxon>
        <taxon>Schistocephalus</taxon>
    </lineage>
</organism>
<dbReference type="InterPro" id="IPR011993">
    <property type="entry name" value="PH-like_dom_sf"/>
</dbReference>
<dbReference type="SUPFAM" id="SSF55550">
    <property type="entry name" value="SH2 domain"/>
    <property type="match status" value="1"/>
</dbReference>
<feature type="region of interest" description="Disordered" evidence="4">
    <location>
        <begin position="159"/>
        <end position="231"/>
    </location>
</feature>
<feature type="compositionally biased region" description="Low complexity" evidence="4">
    <location>
        <begin position="159"/>
        <end position="180"/>
    </location>
</feature>
<evidence type="ECO:0000256" key="2">
    <source>
        <dbReference type="ARBA" id="ARBA00022553"/>
    </source>
</evidence>
<dbReference type="Gene3D" id="2.30.29.30">
    <property type="entry name" value="Pleckstrin-homology domain (PH domain)/Phosphotyrosine-binding domain (PTB)"/>
    <property type="match status" value="1"/>
</dbReference>
<feature type="region of interest" description="Disordered" evidence="4">
    <location>
        <begin position="547"/>
        <end position="581"/>
    </location>
</feature>
<evidence type="ECO:0000256" key="3">
    <source>
        <dbReference type="ARBA" id="ARBA00022999"/>
    </source>
</evidence>
<reference evidence="9" key="1">
    <citation type="submission" date="2016-06" db="UniProtKB">
        <authorList>
            <consortium name="WormBaseParasite"/>
        </authorList>
    </citation>
    <scope>IDENTIFICATION</scope>
</reference>
<gene>
    <name evidence="7" type="ORF">SSLN_LOCUS2747</name>
</gene>
<evidence type="ECO:0000313" key="8">
    <source>
        <dbReference type="Proteomes" id="UP000275846"/>
    </source>
</evidence>
<dbReference type="WBParaSite" id="SSLN_0000283401-mRNA-1">
    <property type="protein sequence ID" value="SSLN_0000283401-mRNA-1"/>
    <property type="gene ID" value="SSLN_0000283401"/>
</dbReference>
<feature type="region of interest" description="Disordered" evidence="4">
    <location>
        <begin position="463"/>
        <end position="523"/>
    </location>
</feature>
<feature type="signal peptide" evidence="5">
    <location>
        <begin position="1"/>
        <end position="35"/>
    </location>
</feature>
<keyword evidence="3" id="KW-0727">SH2 domain</keyword>
<accession>A0A183SEU9</accession>
<feature type="region of interest" description="Disordered" evidence="4">
    <location>
        <begin position="707"/>
        <end position="746"/>
    </location>
</feature>
<evidence type="ECO:0000313" key="9">
    <source>
        <dbReference type="WBParaSite" id="SSLN_0000283401-mRNA-1"/>
    </source>
</evidence>
<dbReference type="Gene3D" id="3.30.505.10">
    <property type="entry name" value="SH2 domain"/>
    <property type="match status" value="1"/>
</dbReference>
<dbReference type="STRING" id="70667.A0A183SEU9"/>
<keyword evidence="8" id="KW-1185">Reference proteome</keyword>
<feature type="compositionally biased region" description="Basic and acidic residues" evidence="4">
    <location>
        <begin position="80"/>
        <end position="100"/>
    </location>
</feature>
<feature type="compositionally biased region" description="Basic residues" evidence="4">
    <location>
        <begin position="187"/>
        <end position="199"/>
    </location>
</feature>
<dbReference type="InterPro" id="IPR036860">
    <property type="entry name" value="SH2_dom_sf"/>
</dbReference>
<feature type="domain" description="SH2" evidence="6">
    <location>
        <begin position="847"/>
        <end position="885"/>
    </location>
</feature>
<dbReference type="AlphaFoldDB" id="A0A183SEU9"/>
<feature type="region of interest" description="Disordered" evidence="4">
    <location>
        <begin position="607"/>
        <end position="667"/>
    </location>
</feature>
<dbReference type="InterPro" id="IPR030523">
    <property type="entry name" value="SH2B"/>
</dbReference>
<dbReference type="Proteomes" id="UP000275846">
    <property type="component" value="Unassembled WGS sequence"/>
</dbReference>
<evidence type="ECO:0000256" key="1">
    <source>
        <dbReference type="ARBA" id="ARBA00010220"/>
    </source>
</evidence>
<feature type="region of interest" description="Disordered" evidence="4">
    <location>
        <begin position="75"/>
        <end position="131"/>
    </location>
</feature>
<dbReference type="GO" id="GO:0005068">
    <property type="term" value="F:transmembrane receptor protein tyrosine kinase adaptor activity"/>
    <property type="evidence" value="ECO:0007669"/>
    <property type="project" value="TreeGrafter"/>
</dbReference>
<dbReference type="SUPFAM" id="SSF50729">
    <property type="entry name" value="PH domain-like"/>
    <property type="match status" value="1"/>
</dbReference>
<proteinExistence type="inferred from homology"/>
<dbReference type="EMBL" id="UYSU01032324">
    <property type="protein sequence ID" value="VDL89132.1"/>
    <property type="molecule type" value="Genomic_DNA"/>
</dbReference>
<dbReference type="Pfam" id="PF00017">
    <property type="entry name" value="SH2"/>
    <property type="match status" value="1"/>
</dbReference>
<comment type="similarity">
    <text evidence="1">Belongs to the SH2B adapter family.</text>
</comment>
<dbReference type="GO" id="GO:0035556">
    <property type="term" value="P:intracellular signal transduction"/>
    <property type="evidence" value="ECO:0007669"/>
    <property type="project" value="TreeGrafter"/>
</dbReference>
<feature type="compositionally biased region" description="Polar residues" evidence="4">
    <location>
        <begin position="711"/>
        <end position="721"/>
    </location>
</feature>
<feature type="compositionally biased region" description="Low complexity" evidence="4">
    <location>
        <begin position="513"/>
        <end position="523"/>
    </location>
</feature>
<name>A0A183SEU9_SCHSO</name>
<keyword evidence="5" id="KW-0732">Signal</keyword>
<feature type="compositionally biased region" description="Polar residues" evidence="4">
    <location>
        <begin position="639"/>
        <end position="667"/>
    </location>
</feature>